<sequence length="210" mass="24236">MTKINVHQGGDLNRSAVNKYIIKIMRCPCGNQVSNACIDESCRRCCKNLKCQYHHPPNPPKEECIHNTIDYIEQPYKGWQKRQATISKYITELTGLCNDITKNILAAYIGVIPYCEWCNEDREVNEWISIDDQDSYSENCEICDLLLCADCSFCNLYSSKYCNNVNCNCHKGSNCDSFSGEPIFKYCSECKDEAEELENEIYEEEYVETN</sequence>
<protein>
    <submittedName>
        <fullName evidence="1">Uncharacterized protein</fullName>
    </submittedName>
</protein>
<gene>
    <name evidence="1" type="ORF">Hyperionvirus3_69</name>
</gene>
<evidence type="ECO:0000313" key="1">
    <source>
        <dbReference type="EMBL" id="AYV82923.1"/>
    </source>
</evidence>
<proteinExistence type="predicted"/>
<name>A0A3G5AAS8_9VIRU</name>
<reference evidence="1" key="1">
    <citation type="submission" date="2018-10" db="EMBL/GenBank/DDBJ databases">
        <title>Hidden diversity of soil giant viruses.</title>
        <authorList>
            <person name="Schulz F."/>
            <person name="Alteio L."/>
            <person name="Goudeau D."/>
            <person name="Ryan E.M."/>
            <person name="Malmstrom R.R."/>
            <person name="Blanchard J."/>
            <person name="Woyke T."/>
        </authorList>
    </citation>
    <scope>NUCLEOTIDE SEQUENCE</scope>
    <source>
        <strain evidence="1">HYV1</strain>
    </source>
</reference>
<accession>A0A3G5AAS8</accession>
<dbReference type="EMBL" id="MK072385">
    <property type="protein sequence ID" value="AYV82923.1"/>
    <property type="molecule type" value="Genomic_DNA"/>
</dbReference>
<organism evidence="1">
    <name type="scientific">Hyperionvirus sp</name>
    <dbReference type="NCBI Taxonomy" id="2487770"/>
    <lineage>
        <taxon>Viruses</taxon>
        <taxon>Varidnaviria</taxon>
        <taxon>Bamfordvirae</taxon>
        <taxon>Nucleocytoviricota</taxon>
        <taxon>Megaviricetes</taxon>
        <taxon>Imitervirales</taxon>
        <taxon>Mimiviridae</taxon>
        <taxon>Klosneuvirinae</taxon>
    </lineage>
</organism>